<dbReference type="RefSeq" id="WP_035061244.1">
    <property type="nucleotide sequence ID" value="NZ_AXCZ01000115.1"/>
</dbReference>
<organism evidence="1 2">
    <name type="scientific">Cellulomonas bogoriensis 69B4 = DSM 16987</name>
    <dbReference type="NCBI Taxonomy" id="1386082"/>
    <lineage>
        <taxon>Bacteria</taxon>
        <taxon>Bacillati</taxon>
        <taxon>Actinomycetota</taxon>
        <taxon>Actinomycetes</taxon>
        <taxon>Micrococcales</taxon>
        <taxon>Cellulomonadaceae</taxon>
        <taxon>Cellulomonas</taxon>
    </lineage>
</organism>
<accession>A0A0A0BW88</accession>
<dbReference type="AlphaFoldDB" id="A0A0A0BW88"/>
<keyword evidence="2" id="KW-1185">Reference proteome</keyword>
<comment type="caution">
    <text evidence="1">The sequence shown here is derived from an EMBL/GenBank/DDBJ whole genome shotgun (WGS) entry which is preliminary data.</text>
</comment>
<reference evidence="1 2" key="1">
    <citation type="submission" date="2013-08" db="EMBL/GenBank/DDBJ databases">
        <title>Genome sequencing of Cellulomonas bogoriensis 69B4.</title>
        <authorList>
            <person name="Chen F."/>
            <person name="Li Y."/>
            <person name="Wang G."/>
        </authorList>
    </citation>
    <scope>NUCLEOTIDE SEQUENCE [LARGE SCALE GENOMIC DNA]</scope>
    <source>
        <strain evidence="1 2">69B4</strain>
    </source>
</reference>
<dbReference type="Proteomes" id="UP000054314">
    <property type="component" value="Unassembled WGS sequence"/>
</dbReference>
<evidence type="ECO:0000313" key="1">
    <source>
        <dbReference type="EMBL" id="KGM11434.1"/>
    </source>
</evidence>
<name>A0A0A0BW88_9CELL</name>
<sequence length="135" mass="14802">MWTYADGSALRRVLSPGVESGAWLRWSAEHTDTLVVTRLGITELRVASFPLGVVERERARQVLVTATVASFFDQALERAAMTTSVLTAFQALHLGFAAAHPEVGRVATYDPVLARVAVLHGLVVVSPGRPHRWYH</sequence>
<dbReference type="OrthoDB" id="5143352at2"/>
<protein>
    <recommendedName>
        <fullName evidence="3">PIN domain-containing protein</fullName>
    </recommendedName>
</protein>
<dbReference type="EMBL" id="AXCZ01000115">
    <property type="protein sequence ID" value="KGM11434.1"/>
    <property type="molecule type" value="Genomic_DNA"/>
</dbReference>
<proteinExistence type="predicted"/>
<evidence type="ECO:0000313" key="2">
    <source>
        <dbReference type="Proteomes" id="UP000054314"/>
    </source>
</evidence>
<evidence type="ECO:0008006" key="3">
    <source>
        <dbReference type="Google" id="ProtNLM"/>
    </source>
</evidence>
<gene>
    <name evidence="1" type="ORF">N869_03095</name>
</gene>